<proteinExistence type="predicted"/>
<evidence type="ECO:0000313" key="1">
    <source>
        <dbReference type="EMBL" id="KAJ5432298.1"/>
    </source>
</evidence>
<dbReference type="RefSeq" id="XP_056759590.1">
    <property type="nucleotide sequence ID" value="XM_056914836.1"/>
</dbReference>
<dbReference type="Proteomes" id="UP001213681">
    <property type="component" value="Unassembled WGS sequence"/>
</dbReference>
<dbReference type="AlphaFoldDB" id="A0AAD6FW50"/>
<dbReference type="GeneID" id="81605079"/>
<evidence type="ECO:0000313" key="2">
    <source>
        <dbReference type="Proteomes" id="UP001213681"/>
    </source>
</evidence>
<dbReference type="EMBL" id="JAPVEA010000009">
    <property type="protein sequence ID" value="KAJ5432298.1"/>
    <property type="molecule type" value="Genomic_DNA"/>
</dbReference>
<organism evidence="1 2">
    <name type="scientific">Penicillium daleae</name>
    <dbReference type="NCBI Taxonomy" id="63821"/>
    <lineage>
        <taxon>Eukaryota</taxon>
        <taxon>Fungi</taxon>
        <taxon>Dikarya</taxon>
        <taxon>Ascomycota</taxon>
        <taxon>Pezizomycotina</taxon>
        <taxon>Eurotiomycetes</taxon>
        <taxon>Eurotiomycetidae</taxon>
        <taxon>Eurotiales</taxon>
        <taxon>Aspergillaceae</taxon>
        <taxon>Penicillium</taxon>
    </lineage>
</organism>
<gene>
    <name evidence="1" type="ORF">N7458_011454</name>
</gene>
<keyword evidence="2" id="KW-1185">Reference proteome</keyword>
<reference evidence="1" key="1">
    <citation type="submission" date="2022-12" db="EMBL/GenBank/DDBJ databases">
        <authorList>
            <person name="Petersen C."/>
        </authorList>
    </citation>
    <scope>NUCLEOTIDE SEQUENCE</scope>
    <source>
        <strain evidence="1">IBT 16125</strain>
    </source>
</reference>
<reference evidence="1" key="2">
    <citation type="journal article" date="2023" name="IMA Fungus">
        <title>Comparative genomic study of the Penicillium genus elucidates a diverse pangenome and 15 lateral gene transfer events.</title>
        <authorList>
            <person name="Petersen C."/>
            <person name="Sorensen T."/>
            <person name="Nielsen M.R."/>
            <person name="Sondergaard T.E."/>
            <person name="Sorensen J.L."/>
            <person name="Fitzpatrick D.A."/>
            <person name="Frisvad J.C."/>
            <person name="Nielsen K.L."/>
        </authorList>
    </citation>
    <scope>NUCLEOTIDE SEQUENCE</scope>
    <source>
        <strain evidence="1">IBT 16125</strain>
    </source>
</reference>
<sequence>MSPTSFAGLWARNVANDIESVPSTFSSWDKCMSKAYCNFHPKECTRPDGRMARYRRHHHRLGHPDRYPGMHHQLSLLWLSML</sequence>
<accession>A0AAD6FW50</accession>
<protein>
    <submittedName>
        <fullName evidence="1">Uncharacterized protein</fullName>
    </submittedName>
</protein>
<comment type="caution">
    <text evidence="1">The sequence shown here is derived from an EMBL/GenBank/DDBJ whole genome shotgun (WGS) entry which is preliminary data.</text>
</comment>
<name>A0AAD6FW50_9EURO</name>